<organism evidence="1 2">
    <name type="scientific">Nephila pilipes</name>
    <name type="common">Giant wood spider</name>
    <name type="synonym">Nephila maculata</name>
    <dbReference type="NCBI Taxonomy" id="299642"/>
    <lineage>
        <taxon>Eukaryota</taxon>
        <taxon>Metazoa</taxon>
        <taxon>Ecdysozoa</taxon>
        <taxon>Arthropoda</taxon>
        <taxon>Chelicerata</taxon>
        <taxon>Arachnida</taxon>
        <taxon>Araneae</taxon>
        <taxon>Araneomorphae</taxon>
        <taxon>Entelegynae</taxon>
        <taxon>Araneoidea</taxon>
        <taxon>Nephilidae</taxon>
        <taxon>Nephila</taxon>
    </lineage>
</organism>
<comment type="caution">
    <text evidence="1">The sequence shown here is derived from an EMBL/GenBank/DDBJ whole genome shotgun (WGS) entry which is preliminary data.</text>
</comment>
<sequence>MDVSSERNGGSERNWRISGNFGGWKWIAIRMDGDDDALKLFWFRVKEKKRGFECDLNWILGNDAFGYTRQNLNKGMHKLGGG</sequence>
<dbReference type="EMBL" id="BMAW01058519">
    <property type="protein sequence ID" value="GFT16689.1"/>
    <property type="molecule type" value="Genomic_DNA"/>
</dbReference>
<proteinExistence type="predicted"/>
<dbReference type="AlphaFoldDB" id="A0A8X6NIH1"/>
<dbReference type="Proteomes" id="UP000887013">
    <property type="component" value="Unassembled WGS sequence"/>
</dbReference>
<name>A0A8X6NIH1_NEPPI</name>
<evidence type="ECO:0000313" key="1">
    <source>
        <dbReference type="EMBL" id="GFT16689.1"/>
    </source>
</evidence>
<protein>
    <submittedName>
        <fullName evidence="1">Uncharacterized protein</fullName>
    </submittedName>
</protein>
<accession>A0A8X6NIH1</accession>
<gene>
    <name evidence="1" type="ORF">NPIL_341821</name>
</gene>
<reference evidence="1" key="1">
    <citation type="submission" date="2020-08" db="EMBL/GenBank/DDBJ databases">
        <title>Multicomponent nature underlies the extraordinary mechanical properties of spider dragline silk.</title>
        <authorList>
            <person name="Kono N."/>
            <person name="Nakamura H."/>
            <person name="Mori M."/>
            <person name="Yoshida Y."/>
            <person name="Ohtoshi R."/>
            <person name="Malay A.D."/>
            <person name="Moran D.A.P."/>
            <person name="Tomita M."/>
            <person name="Numata K."/>
            <person name="Arakawa K."/>
        </authorList>
    </citation>
    <scope>NUCLEOTIDE SEQUENCE</scope>
</reference>
<evidence type="ECO:0000313" key="2">
    <source>
        <dbReference type="Proteomes" id="UP000887013"/>
    </source>
</evidence>
<keyword evidence="2" id="KW-1185">Reference proteome</keyword>